<comment type="caution">
    <text evidence="3">The sequence shown here is derived from an EMBL/GenBank/DDBJ whole genome shotgun (WGS) entry which is preliminary data.</text>
</comment>
<feature type="domain" description="TTF-type" evidence="2">
    <location>
        <begin position="126"/>
        <end position="215"/>
    </location>
</feature>
<dbReference type="Pfam" id="PF05699">
    <property type="entry name" value="Dimer_Tnp_hAT"/>
    <property type="match status" value="1"/>
</dbReference>
<dbReference type="InterPro" id="IPR012337">
    <property type="entry name" value="RNaseH-like_sf"/>
</dbReference>
<evidence type="ECO:0000313" key="4">
    <source>
        <dbReference type="Proteomes" id="UP001172457"/>
    </source>
</evidence>
<organism evidence="3 4">
    <name type="scientific">Centaurea solstitialis</name>
    <name type="common">yellow star-thistle</name>
    <dbReference type="NCBI Taxonomy" id="347529"/>
    <lineage>
        <taxon>Eukaryota</taxon>
        <taxon>Viridiplantae</taxon>
        <taxon>Streptophyta</taxon>
        <taxon>Embryophyta</taxon>
        <taxon>Tracheophyta</taxon>
        <taxon>Spermatophyta</taxon>
        <taxon>Magnoliopsida</taxon>
        <taxon>eudicotyledons</taxon>
        <taxon>Gunneridae</taxon>
        <taxon>Pentapetalae</taxon>
        <taxon>asterids</taxon>
        <taxon>campanulids</taxon>
        <taxon>Asterales</taxon>
        <taxon>Asteraceae</taxon>
        <taxon>Carduoideae</taxon>
        <taxon>Cardueae</taxon>
        <taxon>Centaureinae</taxon>
        <taxon>Centaurea</taxon>
    </lineage>
</organism>
<name>A0AA38T5T7_9ASTR</name>
<dbReference type="SMART" id="SM00597">
    <property type="entry name" value="ZnF_TTF"/>
    <property type="match status" value="1"/>
</dbReference>
<dbReference type="EMBL" id="JARYMX010000006">
    <property type="protein sequence ID" value="KAJ9545337.1"/>
    <property type="molecule type" value="Genomic_DNA"/>
</dbReference>
<dbReference type="InterPro" id="IPR025398">
    <property type="entry name" value="DUF4371"/>
</dbReference>
<keyword evidence="4" id="KW-1185">Reference proteome</keyword>
<reference evidence="3" key="1">
    <citation type="submission" date="2023-03" db="EMBL/GenBank/DDBJ databases">
        <title>Chromosome-scale reference genome and RAD-based genetic map of yellow starthistle (Centaurea solstitialis) reveal putative structural variation and QTLs associated with invader traits.</title>
        <authorList>
            <person name="Reatini B."/>
            <person name="Cang F.A."/>
            <person name="Jiang Q."/>
            <person name="Mckibben M.T.W."/>
            <person name="Barker M.S."/>
            <person name="Rieseberg L.H."/>
            <person name="Dlugosch K.M."/>
        </authorList>
    </citation>
    <scope>NUCLEOTIDE SEQUENCE</scope>
    <source>
        <strain evidence="3">CAN-66</strain>
        <tissue evidence="3">Leaf</tissue>
    </source>
</reference>
<sequence>MGLISSSLSVNPSPNEQSDLLSVHFPTLTREQQQLPYVHFAKSELTEAPKKRVMEKFLKRKPSTSNASVPSNNAVDINDLPWDPSERPKITSYNPNQIDEIRRQYLVRGPCQPRGHEFPTSMIGAKARRFVVSWFDQFPWLEYSVKRDRAYCLHCYLCRDQGGIETFVTEGFNNWSKKDRLTLHEGGVNSFHRNALKRCEDLLNQNQSIASALQKQTQRMKTEYHMRLNASVEVCRYLLENALPFCGHDESESSLYKGLFLGTLKLIGRTNKDIEKVILHNAPKNNQLTSPKIQKDIVTCFAEEVLKSIIGEIGDDVFALLVDESSDVSRKEQMAVVLRFVDKCGMVQERFVGVVHVIDTSALSLKSSIDAFFAKHGLSLAQVRGHGYDGASNMSGKFNGLKALILSENESAFYLHCFAHQLQLVIVAVAKKHDGVKDFFDLLALVVTVVNSSCKRKDMIRESHKDRIQEEIGNDEIVTSKGLNQEISLVRAGDTRWNSHHRTIMSLIALFPEVVKVLEYVQEDGDNVATRLQASGILSYFKTFEFVFYMHLMLTIFGLANSLSQALQRKDQDILEAVSLIQTTKDQLQMLRENGFDELVEKCYSLCDKHNIVKLDMEEGYVNPKNPRKRMNISNRHYYNFDIFNTVLDMQIREFDDRFCETSTELLQNMAALNPRNSFSEFNKERLLKLSEMYPCDFNDKEKIILEHELDVYYHSVYNDVRFSNLKGIADLAMLMVATRKHISHPIVYRLLKLTLVLPVATATVERCFSTMKLVKSDLRNRIADEFLNVVLICAIEKEAHGKVKNEDVVDRFQKMKTRREQN</sequence>
<dbReference type="SUPFAM" id="SSF53098">
    <property type="entry name" value="Ribonuclease H-like"/>
    <property type="match status" value="1"/>
</dbReference>
<accession>A0AA38T5T7</accession>
<evidence type="ECO:0000256" key="1">
    <source>
        <dbReference type="SAM" id="MobiDB-lite"/>
    </source>
</evidence>
<evidence type="ECO:0000259" key="2">
    <source>
        <dbReference type="SMART" id="SM00597"/>
    </source>
</evidence>
<feature type="region of interest" description="Disordered" evidence="1">
    <location>
        <begin position="59"/>
        <end position="93"/>
    </location>
</feature>
<dbReference type="Proteomes" id="UP001172457">
    <property type="component" value="Chromosome 6"/>
</dbReference>
<dbReference type="Pfam" id="PF14291">
    <property type="entry name" value="DUF4371"/>
    <property type="match status" value="1"/>
</dbReference>
<feature type="compositionally biased region" description="Polar residues" evidence="1">
    <location>
        <begin position="63"/>
        <end position="75"/>
    </location>
</feature>
<dbReference type="PANTHER" id="PTHR11697:SF230">
    <property type="entry name" value="ZINC FINGER, MYM DOMAIN CONTAINING 1"/>
    <property type="match status" value="1"/>
</dbReference>
<dbReference type="AlphaFoldDB" id="A0AA38T5T7"/>
<dbReference type="InterPro" id="IPR006580">
    <property type="entry name" value="Znf_TTF"/>
</dbReference>
<dbReference type="PANTHER" id="PTHR11697">
    <property type="entry name" value="GENERAL TRANSCRIPTION FACTOR 2-RELATED ZINC FINGER PROTEIN"/>
    <property type="match status" value="1"/>
</dbReference>
<dbReference type="InterPro" id="IPR055298">
    <property type="entry name" value="AtLOH3-like"/>
</dbReference>
<gene>
    <name evidence="3" type="ORF">OSB04_025044</name>
</gene>
<protein>
    <recommendedName>
        <fullName evidence="2">TTF-type domain-containing protein</fullName>
    </recommendedName>
</protein>
<proteinExistence type="predicted"/>
<dbReference type="InterPro" id="IPR008906">
    <property type="entry name" value="HATC_C_dom"/>
</dbReference>
<dbReference type="GO" id="GO:0046983">
    <property type="term" value="F:protein dimerization activity"/>
    <property type="evidence" value="ECO:0007669"/>
    <property type="project" value="InterPro"/>
</dbReference>
<evidence type="ECO:0000313" key="3">
    <source>
        <dbReference type="EMBL" id="KAJ9545337.1"/>
    </source>
</evidence>